<sequence length="687" mass="78788">MKFLHKRSFLLACLINILIIVKGQTNRNSEKHLPIQVIVNPSKASINPAENLIESESKAIELKIESDENNSGKIDLTIAAAKEVKQATETLDRYSPQYNAANDRADKESPENSKSDISSTISKTSRQDPNGLYQSSEFGNIVPFDVMRQIYGHPQPFLFNSDNFSPLQNLRHLEGNLAREVHPRGIGQSLTAVRNTNNEVPLGMVMAHPLYSVGFSTGLDVNPRQQAPHQYGTHPYFETLAMIEPQPITVVQNIPMNRHPLIENSPQRNPEIIPQRLPYRNVAPQSLIVPYQTPHSSENERQQTLHRNPQNNVQSNIPNSVPDTRGLNYAQDRPIYGRHRELQYPSADIRPNYPPPRNIHEVAVSQRPQNDREAIYRSPLPNRQQQIRNEGHDRHLYYTPLSERDPLPQRTLPTYPSREIRRPVDDSHLHRTRIIPQENSRETHQTHSGERQYLPQSRIPTSPPRIQHVPHYTVVPQENLPKYLQNPTYSSAQQSSERSIPRTRHSLPGSADGHPQQPYHSLSDNRYDSAHHNHLPRHSSERDESVPEGYRSLPIGAMSEEIHHASTDSRHQAPPARSSKPAYSSETTNSRELLEPNPSTTRRHKPIGKVHSVPQYQIPPRESQQREDEATSKADDIQQEVVKRRHKYKLNEMEPHKKESKKRRKNLKAEYEDLHAHSSHQYIIKIG</sequence>
<feature type="region of interest" description="Disordered" evidence="1">
    <location>
        <begin position="484"/>
        <end position="550"/>
    </location>
</feature>
<dbReference type="AlphaFoldDB" id="A0A8T0E9X1"/>
<feature type="region of interest" description="Disordered" evidence="1">
    <location>
        <begin position="293"/>
        <end position="328"/>
    </location>
</feature>
<organism evidence="3 4">
    <name type="scientific">Argiope bruennichi</name>
    <name type="common">Wasp spider</name>
    <name type="synonym">Aranea bruennichi</name>
    <dbReference type="NCBI Taxonomy" id="94029"/>
    <lineage>
        <taxon>Eukaryota</taxon>
        <taxon>Metazoa</taxon>
        <taxon>Ecdysozoa</taxon>
        <taxon>Arthropoda</taxon>
        <taxon>Chelicerata</taxon>
        <taxon>Arachnida</taxon>
        <taxon>Araneae</taxon>
        <taxon>Araneomorphae</taxon>
        <taxon>Entelegynae</taxon>
        <taxon>Araneoidea</taxon>
        <taxon>Araneidae</taxon>
        <taxon>Argiope</taxon>
    </lineage>
</organism>
<reference evidence="3" key="1">
    <citation type="journal article" date="2020" name="bioRxiv">
        <title>Chromosome-level reference genome of the European wasp spider Argiope bruennichi: a resource for studies on range expansion and evolutionary adaptation.</title>
        <authorList>
            <person name="Sheffer M.M."/>
            <person name="Hoppe A."/>
            <person name="Krehenwinkel H."/>
            <person name="Uhl G."/>
            <person name="Kuss A.W."/>
            <person name="Jensen L."/>
            <person name="Jensen C."/>
            <person name="Gillespie R.G."/>
            <person name="Hoff K.J."/>
            <person name="Prost S."/>
        </authorList>
    </citation>
    <scope>NUCLEOTIDE SEQUENCE</scope>
</reference>
<feature type="region of interest" description="Disordered" evidence="1">
    <location>
        <begin position="90"/>
        <end position="134"/>
    </location>
</feature>
<feature type="region of interest" description="Disordered" evidence="1">
    <location>
        <begin position="563"/>
        <end position="638"/>
    </location>
</feature>
<dbReference type="EMBL" id="JABXBU010002230">
    <property type="protein sequence ID" value="KAF8767251.1"/>
    <property type="molecule type" value="Genomic_DNA"/>
</dbReference>
<protein>
    <submittedName>
        <fullName evidence="3">Uncharacterized protein</fullName>
    </submittedName>
</protein>
<keyword evidence="2" id="KW-0732">Signal</keyword>
<feature type="chain" id="PRO_5035767056" evidence="2">
    <location>
        <begin position="24"/>
        <end position="687"/>
    </location>
</feature>
<keyword evidence="4" id="KW-1185">Reference proteome</keyword>
<evidence type="ECO:0000313" key="3">
    <source>
        <dbReference type="EMBL" id="KAF8767251.1"/>
    </source>
</evidence>
<dbReference type="Proteomes" id="UP000807504">
    <property type="component" value="Unassembled WGS sequence"/>
</dbReference>
<feature type="region of interest" description="Disordered" evidence="1">
    <location>
        <begin position="401"/>
        <end position="467"/>
    </location>
</feature>
<feature type="compositionally biased region" description="Basic and acidic residues" evidence="1">
    <location>
        <begin position="623"/>
        <end position="636"/>
    </location>
</feature>
<accession>A0A8T0E9X1</accession>
<feature type="compositionally biased region" description="Low complexity" evidence="1">
    <location>
        <begin position="115"/>
        <end position="124"/>
    </location>
</feature>
<feature type="compositionally biased region" description="Polar residues" evidence="1">
    <location>
        <begin position="305"/>
        <end position="322"/>
    </location>
</feature>
<comment type="caution">
    <text evidence="3">The sequence shown here is derived from an EMBL/GenBank/DDBJ whole genome shotgun (WGS) entry which is preliminary data.</text>
</comment>
<feature type="compositionally biased region" description="Polar residues" evidence="1">
    <location>
        <begin position="485"/>
        <end position="498"/>
    </location>
</feature>
<evidence type="ECO:0000313" key="4">
    <source>
        <dbReference type="Proteomes" id="UP000807504"/>
    </source>
</evidence>
<feature type="signal peptide" evidence="2">
    <location>
        <begin position="1"/>
        <end position="23"/>
    </location>
</feature>
<evidence type="ECO:0000256" key="2">
    <source>
        <dbReference type="SAM" id="SignalP"/>
    </source>
</evidence>
<name>A0A8T0E9X1_ARGBR</name>
<feature type="compositionally biased region" description="Basic and acidic residues" evidence="1">
    <location>
        <begin position="439"/>
        <end position="450"/>
    </location>
</feature>
<evidence type="ECO:0000256" key="1">
    <source>
        <dbReference type="SAM" id="MobiDB-lite"/>
    </source>
</evidence>
<gene>
    <name evidence="3" type="ORF">HNY73_020235</name>
</gene>
<reference evidence="3" key="2">
    <citation type="submission" date="2020-06" db="EMBL/GenBank/DDBJ databases">
        <authorList>
            <person name="Sheffer M."/>
        </authorList>
    </citation>
    <scope>NUCLEOTIDE SEQUENCE</scope>
</reference>
<feature type="compositionally biased region" description="Basic and acidic residues" evidence="1">
    <location>
        <begin position="418"/>
        <end position="429"/>
    </location>
</feature>
<proteinExistence type="predicted"/>
<feature type="region of interest" description="Disordered" evidence="1">
    <location>
        <begin position="648"/>
        <end position="667"/>
    </location>
</feature>
<feature type="compositionally biased region" description="Basic and acidic residues" evidence="1">
    <location>
        <begin position="103"/>
        <end position="114"/>
    </location>
</feature>
<feature type="compositionally biased region" description="Polar residues" evidence="1">
    <location>
        <begin position="581"/>
        <end position="591"/>
    </location>
</feature>